<name>A0ABR5SC30_9BACT</name>
<dbReference type="Pfam" id="PF00072">
    <property type="entry name" value="Response_reg"/>
    <property type="match status" value="1"/>
</dbReference>
<evidence type="ECO:0000256" key="2">
    <source>
        <dbReference type="ARBA" id="ARBA00023012"/>
    </source>
</evidence>
<dbReference type="PANTHER" id="PTHR44591">
    <property type="entry name" value="STRESS RESPONSE REGULATOR PROTEIN 1"/>
    <property type="match status" value="1"/>
</dbReference>
<evidence type="ECO:0000259" key="4">
    <source>
        <dbReference type="PROSITE" id="PS50110"/>
    </source>
</evidence>
<gene>
    <name evidence="5" type="ORF">ASN18_2784</name>
</gene>
<dbReference type="SMART" id="SM00448">
    <property type="entry name" value="REC"/>
    <property type="match status" value="1"/>
</dbReference>
<dbReference type="InterPro" id="IPR011006">
    <property type="entry name" value="CheY-like_superfamily"/>
</dbReference>
<dbReference type="PROSITE" id="PS50110">
    <property type="entry name" value="RESPONSE_REGULATORY"/>
    <property type="match status" value="1"/>
</dbReference>
<dbReference type="Gene3D" id="3.40.50.2300">
    <property type="match status" value="1"/>
</dbReference>
<sequence length="127" mass="14737">MKQIDVLLADDEKDFVEVLSRRMRTRGFKVNIAFDGQEAIEYIKERIPDVLLLDMKMPRKNGIDVLRWLNTKKIELPALVLTGYSSVTEEEEAWKLGVFDILRKPPEMDILSKAVKEAYIKKGTVRK</sequence>
<reference evidence="5 6" key="1">
    <citation type="submission" date="2015-11" db="EMBL/GenBank/DDBJ databases">
        <authorList>
            <person name="Lin W."/>
        </authorList>
    </citation>
    <scope>NUCLEOTIDE SEQUENCE [LARGE SCALE GENOMIC DNA]</scope>
    <source>
        <strain evidence="5 6">HCH-1</strain>
    </source>
</reference>
<dbReference type="CDD" id="cd00156">
    <property type="entry name" value="REC"/>
    <property type="match status" value="1"/>
</dbReference>
<keyword evidence="2" id="KW-0902">Two-component regulatory system</keyword>
<evidence type="ECO:0000256" key="1">
    <source>
        <dbReference type="ARBA" id="ARBA00022553"/>
    </source>
</evidence>
<evidence type="ECO:0000256" key="3">
    <source>
        <dbReference type="PROSITE-ProRule" id="PRU00169"/>
    </source>
</evidence>
<feature type="modified residue" description="4-aspartylphosphate" evidence="3">
    <location>
        <position position="54"/>
    </location>
</feature>
<dbReference type="InterPro" id="IPR001789">
    <property type="entry name" value="Sig_transdc_resp-reg_receiver"/>
</dbReference>
<evidence type="ECO:0000313" key="6">
    <source>
        <dbReference type="Proteomes" id="UP000060487"/>
    </source>
</evidence>
<dbReference type="Proteomes" id="UP000060487">
    <property type="component" value="Unassembled WGS sequence"/>
</dbReference>
<comment type="caution">
    <text evidence="5">The sequence shown here is derived from an EMBL/GenBank/DDBJ whole genome shotgun (WGS) entry which is preliminary data.</text>
</comment>
<evidence type="ECO:0000313" key="5">
    <source>
        <dbReference type="EMBL" id="KWT78987.1"/>
    </source>
</evidence>
<accession>A0ABR5SC30</accession>
<dbReference type="SUPFAM" id="SSF52172">
    <property type="entry name" value="CheY-like"/>
    <property type="match status" value="1"/>
</dbReference>
<dbReference type="InterPro" id="IPR050595">
    <property type="entry name" value="Bact_response_regulator"/>
</dbReference>
<proteinExistence type="predicted"/>
<organism evidence="5 6">
    <name type="scientific">Candidatus Magnetominusculus xianensis</name>
    <dbReference type="NCBI Taxonomy" id="1748249"/>
    <lineage>
        <taxon>Bacteria</taxon>
        <taxon>Pseudomonadati</taxon>
        <taxon>Nitrospirota</taxon>
        <taxon>Nitrospiria</taxon>
        <taxon>Nitrospirales</taxon>
        <taxon>Nitrospiraceae</taxon>
        <taxon>Candidatus Magnetominusculus</taxon>
    </lineage>
</organism>
<keyword evidence="6" id="KW-1185">Reference proteome</keyword>
<keyword evidence="1 3" id="KW-0597">Phosphoprotein</keyword>
<dbReference type="EMBL" id="LNQR01000109">
    <property type="protein sequence ID" value="KWT78987.1"/>
    <property type="molecule type" value="Genomic_DNA"/>
</dbReference>
<dbReference type="PANTHER" id="PTHR44591:SF14">
    <property type="entry name" value="PROTEIN PILG"/>
    <property type="match status" value="1"/>
</dbReference>
<dbReference type="RefSeq" id="WP_085053402.1">
    <property type="nucleotide sequence ID" value="NZ_LNQR01000109.1"/>
</dbReference>
<feature type="domain" description="Response regulatory" evidence="4">
    <location>
        <begin position="5"/>
        <end position="119"/>
    </location>
</feature>
<protein>
    <submittedName>
        <fullName evidence="5">Transcriptional regulator</fullName>
    </submittedName>
</protein>